<dbReference type="RefSeq" id="WP_041086458.1">
    <property type="nucleotide sequence ID" value="NZ_JXRP01000009.1"/>
</dbReference>
<protein>
    <submittedName>
        <fullName evidence="8">Nitrite reductase NAD(P)H small subunit</fullName>
        <ecNumber evidence="8">1.7.1.4</ecNumber>
    </submittedName>
</protein>
<keyword evidence="9" id="KW-1185">Reference proteome</keyword>
<dbReference type="InterPro" id="IPR036922">
    <property type="entry name" value="Rieske_2Fe-2S_sf"/>
</dbReference>
<evidence type="ECO:0000256" key="3">
    <source>
        <dbReference type="ARBA" id="ARBA00023002"/>
    </source>
</evidence>
<keyword evidence="2" id="KW-0479">Metal-binding</keyword>
<dbReference type="Proteomes" id="UP000031938">
    <property type="component" value="Unassembled WGS sequence"/>
</dbReference>
<dbReference type="Gene3D" id="2.102.10.10">
    <property type="entry name" value="Rieske [2Fe-2S] iron-sulphur domain"/>
    <property type="match status" value="1"/>
</dbReference>
<dbReference type="STRING" id="889306.KP78_08030"/>
<dbReference type="GO" id="GO:0051537">
    <property type="term" value="F:2 iron, 2 sulfur cluster binding"/>
    <property type="evidence" value="ECO:0007669"/>
    <property type="project" value="UniProtKB-KW"/>
</dbReference>
<evidence type="ECO:0000259" key="7">
    <source>
        <dbReference type="PROSITE" id="PS51296"/>
    </source>
</evidence>
<evidence type="ECO:0000313" key="8">
    <source>
        <dbReference type="EMBL" id="KIL49335.1"/>
    </source>
</evidence>
<organism evidence="8 9">
    <name type="scientific">Jeotgalibacillus soli</name>
    <dbReference type="NCBI Taxonomy" id="889306"/>
    <lineage>
        <taxon>Bacteria</taxon>
        <taxon>Bacillati</taxon>
        <taxon>Bacillota</taxon>
        <taxon>Bacilli</taxon>
        <taxon>Bacillales</taxon>
        <taxon>Caryophanaceae</taxon>
        <taxon>Jeotgalibacillus</taxon>
    </lineage>
</organism>
<evidence type="ECO:0000256" key="6">
    <source>
        <dbReference type="ARBA" id="ARBA00023063"/>
    </source>
</evidence>
<dbReference type="GO" id="GO:0016705">
    <property type="term" value="F:oxidoreductase activity, acting on paired donors, with incorporation or reduction of molecular oxygen"/>
    <property type="evidence" value="ECO:0007669"/>
    <property type="project" value="UniProtKB-ARBA"/>
</dbReference>
<evidence type="ECO:0000256" key="2">
    <source>
        <dbReference type="ARBA" id="ARBA00022723"/>
    </source>
</evidence>
<accession>A0A0C2RGM5</accession>
<comment type="caution">
    <text evidence="8">The sequence shown here is derived from an EMBL/GenBank/DDBJ whole genome shotgun (WGS) entry which is preliminary data.</text>
</comment>
<dbReference type="EC" id="1.7.1.4" evidence="8"/>
<dbReference type="EMBL" id="JXRP01000009">
    <property type="protein sequence ID" value="KIL49335.1"/>
    <property type="molecule type" value="Genomic_DNA"/>
</dbReference>
<dbReference type="AlphaFoldDB" id="A0A0C2RGM5"/>
<evidence type="ECO:0000313" key="9">
    <source>
        <dbReference type="Proteomes" id="UP000031938"/>
    </source>
</evidence>
<dbReference type="InterPro" id="IPR017941">
    <property type="entry name" value="Rieske_2Fe-2S"/>
</dbReference>
<dbReference type="PANTHER" id="PTHR21496:SF23">
    <property type="entry name" value="3-PHENYLPROPIONATE_CINNAMIC ACID DIOXYGENASE FERREDOXIN SUBUNIT"/>
    <property type="match status" value="1"/>
</dbReference>
<evidence type="ECO:0000256" key="4">
    <source>
        <dbReference type="ARBA" id="ARBA00023004"/>
    </source>
</evidence>
<keyword evidence="1" id="KW-0001">2Fe-2S</keyword>
<dbReference type="SUPFAM" id="SSF50022">
    <property type="entry name" value="ISP domain"/>
    <property type="match status" value="1"/>
</dbReference>
<evidence type="ECO:0000256" key="5">
    <source>
        <dbReference type="ARBA" id="ARBA00023014"/>
    </source>
</evidence>
<dbReference type="CDD" id="cd03530">
    <property type="entry name" value="Rieske_NirD_small_Bacillus"/>
    <property type="match status" value="1"/>
</dbReference>
<dbReference type="GO" id="GO:0046872">
    <property type="term" value="F:metal ion binding"/>
    <property type="evidence" value="ECO:0007669"/>
    <property type="project" value="UniProtKB-KW"/>
</dbReference>
<dbReference type="PROSITE" id="PS51296">
    <property type="entry name" value="RIESKE"/>
    <property type="match status" value="1"/>
</dbReference>
<evidence type="ECO:0000256" key="1">
    <source>
        <dbReference type="ARBA" id="ARBA00022714"/>
    </source>
</evidence>
<sequence>MVSKDTTRLLIGSVHNLPERLGKTVRIGEKEVAVFRLSSGRFRAVENRCPHKGGVFSEGMVSGEFVFCPMYDWKICLDDGNVQAPDKGCVKTYKTEVEGENVYFLF</sequence>
<dbReference type="GO" id="GO:0004497">
    <property type="term" value="F:monooxygenase activity"/>
    <property type="evidence" value="ECO:0007669"/>
    <property type="project" value="UniProtKB-ARBA"/>
</dbReference>
<dbReference type="PANTHER" id="PTHR21496">
    <property type="entry name" value="FERREDOXIN-RELATED"/>
    <property type="match status" value="1"/>
</dbReference>
<keyword evidence="3 8" id="KW-0560">Oxidoreductase</keyword>
<dbReference type="PATRIC" id="fig|889306.3.peg.805"/>
<name>A0A0C2RGM5_9BACL</name>
<dbReference type="OrthoDB" id="593800at2"/>
<dbReference type="InterPro" id="IPR012748">
    <property type="entry name" value="Rieske-like_NirD"/>
</dbReference>
<gene>
    <name evidence="8" type="ORF">KP78_08030</name>
</gene>
<keyword evidence="5" id="KW-0411">Iron-sulfur</keyword>
<dbReference type="NCBIfam" id="TIGR02378">
    <property type="entry name" value="nirD_assim_sml"/>
    <property type="match status" value="1"/>
</dbReference>
<keyword evidence="6" id="KW-0534">Nitrate assimilation</keyword>
<dbReference type="GO" id="GO:0008942">
    <property type="term" value="F:nitrite reductase [NAD(P)H] activity"/>
    <property type="evidence" value="ECO:0007669"/>
    <property type="project" value="UniProtKB-EC"/>
</dbReference>
<proteinExistence type="predicted"/>
<feature type="domain" description="Rieske" evidence="7">
    <location>
        <begin position="9"/>
        <end position="104"/>
    </location>
</feature>
<keyword evidence="4" id="KW-0408">Iron</keyword>
<dbReference type="GO" id="GO:0042128">
    <property type="term" value="P:nitrate assimilation"/>
    <property type="evidence" value="ECO:0007669"/>
    <property type="project" value="UniProtKB-KW"/>
</dbReference>
<dbReference type="Pfam" id="PF00355">
    <property type="entry name" value="Rieske"/>
    <property type="match status" value="1"/>
</dbReference>
<reference evidence="8 9" key="1">
    <citation type="submission" date="2015-01" db="EMBL/GenBank/DDBJ databases">
        <title>Genome sequencing of Jeotgalibacillus soli.</title>
        <authorList>
            <person name="Goh K.M."/>
            <person name="Chan K.-G."/>
            <person name="Yaakop A.S."/>
            <person name="Ee R."/>
            <person name="Gan H.M."/>
            <person name="Chan C.S."/>
        </authorList>
    </citation>
    <scope>NUCLEOTIDE SEQUENCE [LARGE SCALE GENOMIC DNA]</scope>
    <source>
        <strain evidence="8 9">P9</strain>
    </source>
</reference>